<feature type="compositionally biased region" description="Polar residues" evidence="7">
    <location>
        <begin position="282"/>
        <end position="291"/>
    </location>
</feature>
<reference evidence="9 10" key="1">
    <citation type="submission" date="2023-08" db="EMBL/GenBank/DDBJ databases">
        <title>Black Yeasts Isolated from many extreme environments.</title>
        <authorList>
            <person name="Coleine C."/>
            <person name="Stajich J.E."/>
            <person name="Selbmann L."/>
        </authorList>
    </citation>
    <scope>NUCLEOTIDE SEQUENCE [LARGE SCALE GENOMIC DNA]</scope>
    <source>
        <strain evidence="9 10">CCFEE 5792</strain>
    </source>
</reference>
<comment type="subcellular location">
    <subcellularLocation>
        <location evidence="1">Membrane</location>
        <topology evidence="1">Multi-pass membrane protein</topology>
    </subcellularLocation>
</comment>
<evidence type="ECO:0000256" key="2">
    <source>
        <dbReference type="ARBA" id="ARBA00006175"/>
    </source>
</evidence>
<dbReference type="InterPro" id="IPR000425">
    <property type="entry name" value="MIP"/>
</dbReference>
<evidence type="ECO:0000256" key="3">
    <source>
        <dbReference type="ARBA" id="ARBA00022448"/>
    </source>
</evidence>
<dbReference type="InterPro" id="IPR023271">
    <property type="entry name" value="Aquaporin-like"/>
</dbReference>
<dbReference type="GO" id="GO:0005886">
    <property type="term" value="C:plasma membrane"/>
    <property type="evidence" value="ECO:0007669"/>
    <property type="project" value="TreeGrafter"/>
</dbReference>
<keyword evidence="3" id="KW-0813">Transport</keyword>
<feature type="compositionally biased region" description="Acidic residues" evidence="7">
    <location>
        <begin position="232"/>
        <end position="244"/>
    </location>
</feature>
<dbReference type="PANTHER" id="PTHR43829:SF24">
    <property type="entry name" value="MIP AQUAPORIN (EUROFUNG)"/>
    <property type="match status" value="1"/>
</dbReference>
<dbReference type="PRINTS" id="PR00783">
    <property type="entry name" value="MINTRINSICP"/>
</dbReference>
<keyword evidence="6 8" id="KW-0472">Membrane</keyword>
<dbReference type="EMBL" id="JAVRRD010000009">
    <property type="protein sequence ID" value="KAK5055117.1"/>
    <property type="molecule type" value="Genomic_DNA"/>
</dbReference>
<feature type="compositionally biased region" description="Polar residues" evidence="7">
    <location>
        <begin position="24"/>
        <end position="40"/>
    </location>
</feature>
<feature type="compositionally biased region" description="Polar residues" evidence="7">
    <location>
        <begin position="1"/>
        <end position="16"/>
    </location>
</feature>
<evidence type="ECO:0000313" key="10">
    <source>
        <dbReference type="Proteomes" id="UP001358417"/>
    </source>
</evidence>
<feature type="region of interest" description="Disordered" evidence="7">
    <location>
        <begin position="276"/>
        <end position="304"/>
    </location>
</feature>
<dbReference type="Proteomes" id="UP001358417">
    <property type="component" value="Unassembled WGS sequence"/>
</dbReference>
<organism evidence="9 10">
    <name type="scientific">Exophiala bonariae</name>
    <dbReference type="NCBI Taxonomy" id="1690606"/>
    <lineage>
        <taxon>Eukaryota</taxon>
        <taxon>Fungi</taxon>
        <taxon>Dikarya</taxon>
        <taxon>Ascomycota</taxon>
        <taxon>Pezizomycotina</taxon>
        <taxon>Eurotiomycetes</taxon>
        <taxon>Chaetothyriomycetidae</taxon>
        <taxon>Chaetothyriales</taxon>
        <taxon>Herpotrichiellaceae</taxon>
        <taxon>Exophiala</taxon>
    </lineage>
</organism>
<evidence type="ECO:0000256" key="5">
    <source>
        <dbReference type="ARBA" id="ARBA00022989"/>
    </source>
</evidence>
<evidence type="ECO:0000313" key="9">
    <source>
        <dbReference type="EMBL" id="KAK5055117.1"/>
    </source>
</evidence>
<dbReference type="SUPFAM" id="SSF81338">
    <property type="entry name" value="Aquaporin-like"/>
    <property type="match status" value="1"/>
</dbReference>
<keyword evidence="4 8" id="KW-0812">Transmembrane</keyword>
<feature type="transmembrane region" description="Helical" evidence="8">
    <location>
        <begin position="429"/>
        <end position="451"/>
    </location>
</feature>
<dbReference type="Pfam" id="PF00230">
    <property type="entry name" value="MIP"/>
    <property type="match status" value="1"/>
</dbReference>
<feature type="transmembrane region" description="Helical" evidence="8">
    <location>
        <begin position="390"/>
        <end position="409"/>
    </location>
</feature>
<protein>
    <recommendedName>
        <fullName evidence="11">Aquaporin</fullName>
    </recommendedName>
</protein>
<evidence type="ECO:0000256" key="8">
    <source>
        <dbReference type="SAM" id="Phobius"/>
    </source>
</evidence>
<dbReference type="PANTHER" id="PTHR43829">
    <property type="entry name" value="AQUAPORIN OR AQUAGLYCEROPORIN RELATED"/>
    <property type="match status" value="1"/>
</dbReference>
<dbReference type="GO" id="GO:0015250">
    <property type="term" value="F:water channel activity"/>
    <property type="evidence" value="ECO:0007669"/>
    <property type="project" value="TreeGrafter"/>
</dbReference>
<dbReference type="Gene3D" id="1.20.1080.10">
    <property type="entry name" value="Glycerol uptake facilitator protein"/>
    <property type="match status" value="1"/>
</dbReference>
<keyword evidence="5 8" id="KW-1133">Transmembrane helix</keyword>
<evidence type="ECO:0000256" key="4">
    <source>
        <dbReference type="ARBA" id="ARBA00022692"/>
    </source>
</evidence>
<evidence type="ECO:0000256" key="6">
    <source>
        <dbReference type="ARBA" id="ARBA00023136"/>
    </source>
</evidence>
<keyword evidence="10" id="KW-1185">Reference proteome</keyword>
<accession>A0AAV9ND24</accession>
<evidence type="ECO:0000256" key="1">
    <source>
        <dbReference type="ARBA" id="ARBA00004141"/>
    </source>
</evidence>
<feature type="region of interest" description="Disordered" evidence="7">
    <location>
        <begin position="218"/>
        <end position="244"/>
    </location>
</feature>
<dbReference type="GeneID" id="89981002"/>
<comment type="caution">
    <text evidence="9">The sequence shown here is derived from an EMBL/GenBank/DDBJ whole genome shotgun (WGS) entry which is preliminary data.</text>
</comment>
<name>A0AAV9ND24_9EURO</name>
<proteinExistence type="inferred from homology"/>
<dbReference type="GO" id="GO:0015254">
    <property type="term" value="F:glycerol channel activity"/>
    <property type="evidence" value="ECO:0007669"/>
    <property type="project" value="TreeGrafter"/>
</dbReference>
<gene>
    <name evidence="9" type="ORF">LTR84_012865</name>
</gene>
<feature type="transmembrane region" description="Helical" evidence="8">
    <location>
        <begin position="463"/>
        <end position="482"/>
    </location>
</feature>
<feature type="transmembrane region" description="Helical" evidence="8">
    <location>
        <begin position="569"/>
        <end position="587"/>
    </location>
</feature>
<evidence type="ECO:0008006" key="11">
    <source>
        <dbReference type="Google" id="ProtNLM"/>
    </source>
</evidence>
<dbReference type="RefSeq" id="XP_064707548.1">
    <property type="nucleotide sequence ID" value="XM_064856372.1"/>
</dbReference>
<feature type="region of interest" description="Disordered" evidence="7">
    <location>
        <begin position="1"/>
        <end position="144"/>
    </location>
</feature>
<dbReference type="AlphaFoldDB" id="A0AAV9ND24"/>
<feature type="compositionally biased region" description="Low complexity" evidence="7">
    <location>
        <begin position="86"/>
        <end position="105"/>
    </location>
</feature>
<evidence type="ECO:0000256" key="7">
    <source>
        <dbReference type="SAM" id="MobiDB-lite"/>
    </source>
</evidence>
<sequence length="702" mass="77958">MSESQNLEETPDQSAYRQRPISPSHESPTHSSQQAGSVTPNARADTQRAPASSPDRFDARFPRFQQPALSPIPSTGIQEITRLVSRDSPNPRTSNSPNPRPSRNSATHLPPPQVRRRYGSIYLSPSPDPNRPWRGSNTSKKGSVPVAVASGLDSDAASRKWSLGGVAPLENPASAQNYVEPGYGILNPAYEQPSNVRPVWSLGKPLPHVLGPAALPSKKELQRQQQHHRDYDDDDDESGLYEDLEVGGRHHRLRSDSIRDRERRLIESYQQYREISPAISPFSGTRRSSTAEPEAPSRHHRVKETTIFEDDDEELSHQGRRSLQHSELDFPHLPRAIANVNQAKEEESLDRLLQDHVPLPGYLAEDLEVHNFHNSWGPIRKRFRGFLSELLGITLQYTLGLSVNLTVAVSGSNGYGVAEWGWGFATMAAVYVSSGASGGHLNPAITIMLFIYRGFPRGKVPSFIVAHILGAFIATMITFALFRRGLLELALIEPHEESWLYFEGRHRPNSRLGEMPPARVVLSHFITYPRANWVNFPVAFCTEFLAATILGVIILALLDDTNTSPGANLTAFIAALVVTVLGMAFGYNTGLALNPARDLGPRLALACLGYGTDSSLGQSLWSDRYWLKVAIPAPICGTILSGFIYDSFIFGGSESPVNWPARRWRRLFELCYTKILVTLLRLKRKSKDVKDDLAYLTTTEPQ</sequence>
<feature type="transmembrane region" description="Helical" evidence="8">
    <location>
        <begin position="536"/>
        <end position="557"/>
    </location>
</feature>
<dbReference type="InterPro" id="IPR050363">
    <property type="entry name" value="MIP/Aquaporin"/>
</dbReference>
<comment type="similarity">
    <text evidence="2">Belongs to the MIP/aquaporin (TC 1.A.8) family.</text>
</comment>
<feature type="compositionally biased region" description="Basic and acidic residues" evidence="7">
    <location>
        <begin position="218"/>
        <end position="231"/>
    </location>
</feature>